<dbReference type="Proteomes" id="UP000075882">
    <property type="component" value="Unassembled WGS sequence"/>
</dbReference>
<sequence length="242" mass="27830">LGARSRFVYVYTLQLNSCSHSQVQRCSSRGAHAVSFHLWNHSPGLCSCRSHFNILCELSCSHCFTPVPWGSNFKKPSLPAYSSTEATTAMGHDSCWSSRWRVLAALVIFQCVILMVRSDEPRRDANYPPPELLEKMKPMHDACVAETGASEDAIKRFSDQEIHEDDKLKCYMNCLFHQAGVVNDKGEFHYVKIQDFLPESMHLITLNWFKRCLYPEGENGCEKAFWLNKCWKTRDPVHYFLP</sequence>
<keyword evidence="4" id="KW-0732">Signal</keyword>
<dbReference type="GO" id="GO:0005615">
    <property type="term" value="C:extracellular space"/>
    <property type="evidence" value="ECO:0007669"/>
    <property type="project" value="TreeGrafter"/>
</dbReference>
<accession>A0A8W7PMJ4</accession>
<dbReference type="PRINTS" id="PR00485">
    <property type="entry name" value="MEALWORMBTLB"/>
</dbReference>
<dbReference type="InterPro" id="IPR036728">
    <property type="entry name" value="PBP_GOBP_sf"/>
</dbReference>
<dbReference type="GO" id="GO:0005549">
    <property type="term" value="F:odorant binding"/>
    <property type="evidence" value="ECO:0007669"/>
    <property type="project" value="InterPro"/>
</dbReference>
<dbReference type="EnsemblMetazoa" id="ACOM034060-RA">
    <property type="protein sequence ID" value="ACOM034060-PA.1"/>
    <property type="gene ID" value="ACOM034060"/>
</dbReference>
<organism evidence="5">
    <name type="scientific">Anopheles coluzzii</name>
    <name type="common">African malaria mosquito</name>
    <dbReference type="NCBI Taxonomy" id="1518534"/>
    <lineage>
        <taxon>Eukaryota</taxon>
        <taxon>Metazoa</taxon>
        <taxon>Ecdysozoa</taxon>
        <taxon>Arthropoda</taxon>
        <taxon>Hexapoda</taxon>
        <taxon>Insecta</taxon>
        <taxon>Pterygota</taxon>
        <taxon>Neoptera</taxon>
        <taxon>Endopterygota</taxon>
        <taxon>Diptera</taxon>
        <taxon>Nematocera</taxon>
        <taxon>Culicoidea</taxon>
        <taxon>Culicidae</taxon>
        <taxon>Anophelinae</taxon>
        <taxon>Anopheles</taxon>
    </lineage>
</organism>
<evidence type="ECO:0000313" key="5">
    <source>
        <dbReference type="EnsemblMetazoa" id="ACOM034060-PA.1"/>
    </source>
</evidence>
<dbReference type="Pfam" id="PF01395">
    <property type="entry name" value="PBP_GOBP"/>
    <property type="match status" value="1"/>
</dbReference>
<reference evidence="5" key="1">
    <citation type="submission" date="2022-08" db="UniProtKB">
        <authorList>
            <consortium name="EnsemblMetazoa"/>
        </authorList>
    </citation>
    <scope>IDENTIFICATION</scope>
</reference>
<dbReference type="SUPFAM" id="SSF47565">
    <property type="entry name" value="Insect pheromone/odorant-binding proteins"/>
    <property type="match status" value="1"/>
</dbReference>
<comment type="similarity">
    <text evidence="2">Belongs to the PBP/GOBP family.</text>
</comment>
<dbReference type="SMART" id="SM00708">
    <property type="entry name" value="PhBP"/>
    <property type="match status" value="1"/>
</dbReference>
<dbReference type="FunFam" id="1.10.238.20:FF:000001">
    <property type="entry name" value="General odorant-binding protein lush"/>
    <property type="match status" value="1"/>
</dbReference>
<dbReference type="CDD" id="cd23992">
    <property type="entry name" value="PBP_GOBP"/>
    <property type="match status" value="1"/>
</dbReference>
<comment type="subcellular location">
    <subcellularLocation>
        <location evidence="1">Secreted</location>
    </subcellularLocation>
</comment>
<dbReference type="Gene3D" id="1.10.238.20">
    <property type="entry name" value="Pheromone/general odorant binding protein domain"/>
    <property type="match status" value="1"/>
</dbReference>
<name>A0A8W7PMJ4_ANOCL</name>
<evidence type="ECO:0008006" key="6">
    <source>
        <dbReference type="Google" id="ProtNLM"/>
    </source>
</evidence>
<dbReference type="GO" id="GO:0007608">
    <property type="term" value="P:sensory perception of smell"/>
    <property type="evidence" value="ECO:0007669"/>
    <property type="project" value="TreeGrafter"/>
</dbReference>
<evidence type="ECO:0000256" key="3">
    <source>
        <dbReference type="ARBA" id="ARBA00022525"/>
    </source>
</evidence>
<evidence type="ECO:0000256" key="2">
    <source>
        <dbReference type="ARBA" id="ARBA00008098"/>
    </source>
</evidence>
<dbReference type="AlphaFoldDB" id="A0A8W7PMJ4"/>
<dbReference type="VEuPathDB" id="VectorBase:ACON2_031604"/>
<proteinExistence type="inferred from homology"/>
<protein>
    <recommendedName>
        <fullName evidence="6">Odorant-binding protein 2</fullName>
    </recommendedName>
</protein>
<evidence type="ECO:0000256" key="4">
    <source>
        <dbReference type="ARBA" id="ARBA00022729"/>
    </source>
</evidence>
<evidence type="ECO:0000256" key="1">
    <source>
        <dbReference type="ARBA" id="ARBA00004613"/>
    </source>
</evidence>
<dbReference type="InterPro" id="IPR006170">
    <property type="entry name" value="PBP/GOBP"/>
</dbReference>
<keyword evidence="3" id="KW-0964">Secreted</keyword>
<dbReference type="PANTHER" id="PTHR11857:SF45">
    <property type="entry name" value="GENERAL ODORANT-BINDING PROTEIN 83A-RELATED"/>
    <property type="match status" value="1"/>
</dbReference>
<dbReference type="PANTHER" id="PTHR11857">
    <property type="entry name" value="ODORANT BINDING PROTEIN-RELATED"/>
    <property type="match status" value="1"/>
</dbReference>